<proteinExistence type="inferred from homology"/>
<dbReference type="AlphaFoldDB" id="A0A2S0VVK4"/>
<dbReference type="GO" id="GO:0008776">
    <property type="term" value="F:acetate kinase activity"/>
    <property type="evidence" value="ECO:0007669"/>
    <property type="project" value="UniProtKB-UniRule"/>
</dbReference>
<dbReference type="SUPFAM" id="SSF53067">
    <property type="entry name" value="Actin-like ATPase domain"/>
    <property type="match status" value="2"/>
</dbReference>
<sequence length="419" mass="44847">MLNANYALVLNCGSSSLKFAIIDPQTGNEILSGLAECLLTDEARFIYRQQGDKHQCSLSQVTDHQVADHQKAIDKLVAIIEKQQLGSSIKAVGHRVVHGGEAFVDSVLVDEAVKLKIEALNPLAPLHNPANLVGINAAQAAFPHLPQVAVFDTAFHQTMPKQAFTYALPRNFYTDHGVRKYGFHGTSHQYVAQQAANLLQQPANKLCLVTAHLGNGCSLASVKEGKSVDTSMGLTPLAGLVMGTRCGDIDPGILHFMTDNLGLTSQQVNELLNKKSGLLGLSQHSNDCRALLHAEQQGDELAKLALDVFCYQLAKSIAAHAVPLGRLDALVFTGGIGENAAPIRARVLDQLCLLGFVLDETANQDTVAGQAGQITLAQSTTALVIPTNEERVIAGDALRVSQVNAHQNNVRQNSVSQIN</sequence>
<feature type="binding site" evidence="9">
    <location>
        <begin position="335"/>
        <end position="339"/>
    </location>
    <ligand>
        <name>ATP</name>
        <dbReference type="ChEBI" id="CHEBI:30616"/>
    </ligand>
</feature>
<feature type="binding site" evidence="9">
    <location>
        <begin position="287"/>
        <end position="289"/>
    </location>
    <ligand>
        <name>ATP</name>
        <dbReference type="ChEBI" id="CHEBI:30616"/>
    </ligand>
</feature>
<dbReference type="PRINTS" id="PR00471">
    <property type="entry name" value="ACETATEKNASE"/>
</dbReference>
<evidence type="ECO:0000256" key="2">
    <source>
        <dbReference type="ARBA" id="ARBA00022490"/>
    </source>
</evidence>
<feature type="site" description="Transition state stabilizer" evidence="9">
    <location>
        <position position="245"/>
    </location>
</feature>
<dbReference type="Gene3D" id="3.30.420.40">
    <property type="match status" value="2"/>
</dbReference>
<feature type="binding site" evidence="9">
    <location>
        <position position="389"/>
    </location>
    <ligand>
        <name>Mg(2+)</name>
        <dbReference type="ChEBI" id="CHEBI:18420"/>
    </ligand>
</feature>
<evidence type="ECO:0000256" key="8">
    <source>
        <dbReference type="ARBA" id="ARBA00022842"/>
    </source>
</evidence>
<dbReference type="InterPro" id="IPR000890">
    <property type="entry name" value="Aliphatic_acid_kin_short-chain"/>
</dbReference>
<dbReference type="Proteomes" id="UP000244441">
    <property type="component" value="Chromosome"/>
</dbReference>
<dbReference type="CDD" id="cd24010">
    <property type="entry name" value="ASKHA_NBD_AcK_PK"/>
    <property type="match status" value="1"/>
</dbReference>
<reference evidence="11 12" key="1">
    <citation type="submission" date="2018-01" db="EMBL/GenBank/DDBJ databases">
        <title>Genome sequence of a Cantenovulum-like bacteria.</title>
        <authorList>
            <person name="Tan W.R."/>
            <person name="Lau N.-S."/>
            <person name="Go F."/>
            <person name="Amirul A.-A.A."/>
        </authorList>
    </citation>
    <scope>NUCLEOTIDE SEQUENCE [LARGE SCALE GENOMIC DNA]</scope>
    <source>
        <strain evidence="11 12">CCB-QB4</strain>
    </source>
</reference>
<keyword evidence="8 9" id="KW-0460">Magnesium</keyword>
<dbReference type="OrthoDB" id="9802453at2"/>
<comment type="similarity">
    <text evidence="1 9 10">Belongs to the acetokinase family.</text>
</comment>
<organism evidence="11 12">
    <name type="scientific">Saccharobesus litoralis</name>
    <dbReference type="NCBI Taxonomy" id="2172099"/>
    <lineage>
        <taxon>Bacteria</taxon>
        <taxon>Pseudomonadati</taxon>
        <taxon>Pseudomonadota</taxon>
        <taxon>Gammaproteobacteria</taxon>
        <taxon>Alteromonadales</taxon>
        <taxon>Alteromonadaceae</taxon>
        <taxon>Saccharobesus</taxon>
    </lineage>
</organism>
<dbReference type="UniPathway" id="UPA00340">
    <property type="reaction ID" value="UER00458"/>
</dbReference>
<evidence type="ECO:0000256" key="9">
    <source>
        <dbReference type="HAMAP-Rule" id="MF_00020"/>
    </source>
</evidence>
<dbReference type="HAMAP" id="MF_00020">
    <property type="entry name" value="Acetate_kinase"/>
    <property type="match status" value="1"/>
</dbReference>
<dbReference type="PIRSF" id="PIRSF000722">
    <property type="entry name" value="Acetate_prop_kin"/>
    <property type="match status" value="1"/>
</dbReference>
<comment type="subunit">
    <text evidence="9">Homodimer.</text>
</comment>
<dbReference type="GO" id="GO:0006085">
    <property type="term" value="P:acetyl-CoA biosynthetic process"/>
    <property type="evidence" value="ECO:0007669"/>
    <property type="project" value="UniProtKB-UniRule"/>
</dbReference>
<keyword evidence="5 9" id="KW-0547">Nucleotide-binding</keyword>
<dbReference type="NCBIfam" id="TIGR00016">
    <property type="entry name" value="ackA"/>
    <property type="match status" value="1"/>
</dbReference>
<dbReference type="GO" id="GO:0000287">
    <property type="term" value="F:magnesium ion binding"/>
    <property type="evidence" value="ECO:0007669"/>
    <property type="project" value="UniProtKB-UniRule"/>
</dbReference>
<dbReference type="KEGG" id="cate:C2869_18200"/>
<evidence type="ECO:0000256" key="1">
    <source>
        <dbReference type="ARBA" id="ARBA00008748"/>
    </source>
</evidence>
<evidence type="ECO:0000256" key="5">
    <source>
        <dbReference type="ARBA" id="ARBA00022741"/>
    </source>
</evidence>
<dbReference type="PANTHER" id="PTHR21060:SF21">
    <property type="entry name" value="ACETATE KINASE"/>
    <property type="match status" value="1"/>
</dbReference>
<feature type="site" description="Transition state stabilizer" evidence="9">
    <location>
        <position position="184"/>
    </location>
</feature>
<evidence type="ECO:0000256" key="3">
    <source>
        <dbReference type="ARBA" id="ARBA00022679"/>
    </source>
</evidence>
<comment type="subcellular location">
    <subcellularLocation>
        <location evidence="9">Cytoplasm</location>
    </subcellularLocation>
</comment>
<keyword evidence="6 9" id="KW-0418">Kinase</keyword>
<dbReference type="PROSITE" id="PS01075">
    <property type="entry name" value="ACETATE_KINASE_1"/>
    <property type="match status" value="1"/>
</dbReference>
<feature type="active site" description="Proton donor/acceptor" evidence="9">
    <location>
        <position position="152"/>
    </location>
</feature>
<keyword evidence="7 9" id="KW-0067">ATP-binding</keyword>
<dbReference type="GO" id="GO:0006083">
    <property type="term" value="P:acetate metabolic process"/>
    <property type="evidence" value="ECO:0007669"/>
    <property type="project" value="TreeGrafter"/>
</dbReference>
<comment type="catalytic activity">
    <reaction evidence="9">
        <text>acetate + ATP = acetyl phosphate + ADP</text>
        <dbReference type="Rhea" id="RHEA:11352"/>
        <dbReference type="ChEBI" id="CHEBI:22191"/>
        <dbReference type="ChEBI" id="CHEBI:30089"/>
        <dbReference type="ChEBI" id="CHEBI:30616"/>
        <dbReference type="ChEBI" id="CHEBI:456216"/>
        <dbReference type="EC" id="2.7.2.1"/>
    </reaction>
</comment>
<accession>A0A2S0VVK4</accession>
<comment type="cofactor">
    <cofactor evidence="9">
        <name>Mg(2+)</name>
        <dbReference type="ChEBI" id="CHEBI:18420"/>
    </cofactor>
    <cofactor evidence="9">
        <name>Mn(2+)</name>
        <dbReference type="ChEBI" id="CHEBI:29035"/>
    </cofactor>
    <text evidence="9">Mg(2+). Can also accept Mn(2+).</text>
</comment>
<feature type="binding site" evidence="9">
    <location>
        <position position="95"/>
    </location>
    <ligand>
        <name>substrate</name>
    </ligand>
</feature>
<evidence type="ECO:0000256" key="7">
    <source>
        <dbReference type="ARBA" id="ARBA00022840"/>
    </source>
</evidence>
<dbReference type="InterPro" id="IPR023865">
    <property type="entry name" value="Aliphatic_acid_kinase_CS"/>
</dbReference>
<keyword evidence="4 9" id="KW-0479">Metal-binding</keyword>
<comment type="pathway">
    <text evidence="9">Metabolic intermediate biosynthesis; acetyl-CoA biosynthesis; acetyl-CoA from acetate: step 1/2.</text>
</comment>
<dbReference type="GO" id="GO:0005829">
    <property type="term" value="C:cytosol"/>
    <property type="evidence" value="ECO:0007669"/>
    <property type="project" value="TreeGrafter"/>
</dbReference>
<feature type="binding site" evidence="9">
    <location>
        <begin position="212"/>
        <end position="216"/>
    </location>
    <ligand>
        <name>ATP</name>
        <dbReference type="ChEBI" id="CHEBI:30616"/>
    </ligand>
</feature>
<feature type="binding site" evidence="9">
    <location>
        <position position="11"/>
    </location>
    <ligand>
        <name>Mg(2+)</name>
        <dbReference type="ChEBI" id="CHEBI:18420"/>
    </ligand>
</feature>
<name>A0A2S0VVK4_9ALTE</name>
<dbReference type="Pfam" id="PF00871">
    <property type="entry name" value="Acetate_kinase"/>
    <property type="match status" value="1"/>
</dbReference>
<dbReference type="GO" id="GO:0005524">
    <property type="term" value="F:ATP binding"/>
    <property type="evidence" value="ECO:0007669"/>
    <property type="project" value="UniProtKB-KW"/>
</dbReference>
<keyword evidence="12" id="KW-1185">Reference proteome</keyword>
<protein>
    <recommendedName>
        <fullName evidence="9">Acetate kinase</fullName>
        <ecNumber evidence="9">2.7.2.1</ecNumber>
    </recommendedName>
    <alternativeName>
        <fullName evidence="9">Acetokinase</fullName>
    </alternativeName>
</protein>
<dbReference type="InterPro" id="IPR043129">
    <property type="entry name" value="ATPase_NBD"/>
</dbReference>
<evidence type="ECO:0000313" key="11">
    <source>
        <dbReference type="EMBL" id="AWB68225.1"/>
    </source>
</evidence>
<comment type="function">
    <text evidence="9">Catalyzes the formation of acetyl phosphate from acetate and ATP. Can also catalyze the reverse reaction.</text>
</comment>
<feature type="binding site" evidence="9">
    <location>
        <position position="18"/>
    </location>
    <ligand>
        <name>ATP</name>
        <dbReference type="ChEBI" id="CHEBI:30616"/>
    </ligand>
</feature>
<dbReference type="PANTHER" id="PTHR21060">
    <property type="entry name" value="ACETATE KINASE"/>
    <property type="match status" value="1"/>
</dbReference>
<evidence type="ECO:0000256" key="4">
    <source>
        <dbReference type="ARBA" id="ARBA00022723"/>
    </source>
</evidence>
<keyword evidence="2 9" id="KW-0963">Cytoplasm</keyword>
<dbReference type="InterPro" id="IPR004372">
    <property type="entry name" value="Ac/propionate_kinase"/>
</dbReference>
<evidence type="ECO:0000313" key="12">
    <source>
        <dbReference type="Proteomes" id="UP000244441"/>
    </source>
</evidence>
<dbReference type="EMBL" id="CP026604">
    <property type="protein sequence ID" value="AWB68225.1"/>
    <property type="molecule type" value="Genomic_DNA"/>
</dbReference>
<keyword evidence="3 9" id="KW-0808">Transferase</keyword>
<evidence type="ECO:0000256" key="10">
    <source>
        <dbReference type="RuleBase" id="RU003835"/>
    </source>
</evidence>
<gene>
    <name evidence="9" type="primary">ackA</name>
    <name evidence="11" type="ORF">C2869_18200</name>
</gene>
<evidence type="ECO:0000256" key="6">
    <source>
        <dbReference type="ARBA" id="ARBA00022777"/>
    </source>
</evidence>
<dbReference type="RefSeq" id="WP_108604289.1">
    <property type="nucleotide sequence ID" value="NZ_CP026604.1"/>
</dbReference>
<dbReference type="EC" id="2.7.2.1" evidence="9"/>